<dbReference type="RefSeq" id="WP_020931374.1">
    <property type="nucleotide sequence ID" value="NZ_BHXC01000006.1"/>
</dbReference>
<accession>A0A401QZ41</accession>
<dbReference type="InterPro" id="IPR006146">
    <property type="entry name" value="5'-Nucleotdase_CS"/>
</dbReference>
<dbReference type="CDD" id="cd07410">
    <property type="entry name" value="MPP_CpdB_N"/>
    <property type="match status" value="1"/>
</dbReference>
<protein>
    <submittedName>
        <fullName evidence="14">Multifunctional 2',3'-cyclic-nucleotide 2'-phosphodiesterase/5'-nucleotidase/3'-nucleotidase</fullName>
    </submittedName>
</protein>
<dbReference type="InterPro" id="IPR006179">
    <property type="entry name" value="5_nucleotidase/apyrase"/>
</dbReference>
<keyword evidence="10" id="KW-0511">Multifunctional enzyme</keyword>
<dbReference type="InterPro" id="IPR006311">
    <property type="entry name" value="TAT_signal"/>
</dbReference>
<dbReference type="InterPro" id="IPR008334">
    <property type="entry name" value="5'-Nucleotdase_C"/>
</dbReference>
<evidence type="ECO:0000256" key="9">
    <source>
        <dbReference type="ARBA" id="ARBA00022801"/>
    </source>
</evidence>
<dbReference type="GO" id="GO:0000166">
    <property type="term" value="F:nucleotide binding"/>
    <property type="evidence" value="ECO:0007669"/>
    <property type="project" value="UniProtKB-KW"/>
</dbReference>
<dbReference type="Pfam" id="PF00149">
    <property type="entry name" value="Metallophos"/>
    <property type="match status" value="1"/>
</dbReference>
<dbReference type="PROSITE" id="PS51318">
    <property type="entry name" value="TAT"/>
    <property type="match status" value="1"/>
</dbReference>
<dbReference type="InterPro" id="IPR036907">
    <property type="entry name" value="5'-Nucleotdase_C_sf"/>
</dbReference>
<gene>
    <name evidence="14" type="ORF">SALB_03341</name>
</gene>
<name>A0A401QZ41_STRNR</name>
<dbReference type="AlphaFoldDB" id="A0A401QZ41"/>
<evidence type="ECO:0000256" key="2">
    <source>
        <dbReference type="ARBA" id="ARBA00001730"/>
    </source>
</evidence>
<keyword evidence="6" id="KW-0479">Metal-binding</keyword>
<feature type="chain" id="PRO_5018813710" evidence="11">
    <location>
        <begin position="32"/>
        <end position="608"/>
    </location>
</feature>
<dbReference type="PANTHER" id="PTHR11575:SF6">
    <property type="entry name" value="2',3'-CYCLIC-NUCLEOTIDE 2'-PHOSPHODIESTERASE_3'-NUCLEOTIDASE"/>
    <property type="match status" value="1"/>
</dbReference>
<dbReference type="Proteomes" id="UP000288351">
    <property type="component" value="Unassembled WGS sequence"/>
</dbReference>
<dbReference type="GO" id="GO:0009166">
    <property type="term" value="P:nucleotide catabolic process"/>
    <property type="evidence" value="ECO:0007669"/>
    <property type="project" value="InterPro"/>
</dbReference>
<evidence type="ECO:0000256" key="6">
    <source>
        <dbReference type="ARBA" id="ARBA00022723"/>
    </source>
</evidence>
<dbReference type="GO" id="GO:0030288">
    <property type="term" value="C:outer membrane-bounded periplasmic space"/>
    <property type="evidence" value="ECO:0007669"/>
    <property type="project" value="TreeGrafter"/>
</dbReference>
<dbReference type="InterPro" id="IPR029052">
    <property type="entry name" value="Metallo-depent_PP-like"/>
</dbReference>
<reference evidence="14 15" key="1">
    <citation type="journal article" date="2019" name="Microbiol. Resour. Announc.">
        <title>Draft Genome Sequence of the Most Traditional epsilon-Poly-l-Lysine Producer, Streptomyces albulus NBRC14147.</title>
        <authorList>
            <person name="Yamanaka K."/>
            <person name="Hamano Y."/>
        </authorList>
    </citation>
    <scope>NUCLEOTIDE SEQUENCE [LARGE SCALE GENOMIC DNA]</scope>
    <source>
        <strain evidence="14 15">NBRC 14147</strain>
    </source>
</reference>
<evidence type="ECO:0000313" key="15">
    <source>
        <dbReference type="Proteomes" id="UP000288351"/>
    </source>
</evidence>
<evidence type="ECO:0000256" key="5">
    <source>
        <dbReference type="ARBA" id="ARBA00006654"/>
    </source>
</evidence>
<evidence type="ECO:0000256" key="10">
    <source>
        <dbReference type="ARBA" id="ARBA00023268"/>
    </source>
</evidence>
<sequence>MTFDRRKFLGGSVVTGAGVVLAGAGAPAAAAAPVGTAGGGGADGPGRGRDRYAFTVMGTTDLHGNVFNWDYATDAEFDDKDHNDVGLAKISTLVHDVRRAKGRENTLLIDAGDTIQGTQLAYYYAKVDPITGPRGPVHPMARAMNAIGYDAAALGNHEFNYGIPVLRKFEESCRFPLLGANAVDAKTLRPAFRPYVIKRMRTARGRDVRVAVLGLTNPGIAIWDKANVQGKLAFPGLVEQAAKWVPKLRSMGADVVVVAAHSGTSGTSSYGDQLPYVENAAVLVAEQVPGIDAILVGHAHVEIPERRVVNKATGREVVLSEPLKWGQRLTCFDVEVEWRRGRWAVASVASKVLNTNAVVEDPRITQMLRSAHAKVVTYVNRVIGKSTVAMSAAEAPVKDAPVLDFIAFVQAEAVRKALAGSAHAGLPVVSQASCFSRTANVPAGDVSIRSMAALYPFDNTLEARVLTGKQLRAYLEFSARYYVQTAPGGPVDPARITNADGTPDYNYDAVRGVGYEIDIAKPAGQRIGKLTFDGKPVADAARFVLAVNNYRASGGGGFPHVASAEQVWSTSEEIRNLIIAWVEASGVIDPAAFASVEWRLTRDGVPVF</sequence>
<dbReference type="EMBL" id="BHXC01000006">
    <property type="protein sequence ID" value="GCB90633.1"/>
    <property type="molecule type" value="Genomic_DNA"/>
</dbReference>
<evidence type="ECO:0000256" key="1">
    <source>
        <dbReference type="ARBA" id="ARBA00000527"/>
    </source>
</evidence>
<dbReference type="SUPFAM" id="SSF56300">
    <property type="entry name" value="Metallo-dependent phosphatases"/>
    <property type="match status" value="1"/>
</dbReference>
<dbReference type="GO" id="GO:0008254">
    <property type="term" value="F:3'-nucleotidase activity"/>
    <property type="evidence" value="ECO:0007669"/>
    <property type="project" value="UniProtKB-EC"/>
</dbReference>
<dbReference type="Gene3D" id="3.90.780.10">
    <property type="entry name" value="5'-Nucleotidase, C-terminal domain"/>
    <property type="match status" value="1"/>
</dbReference>
<dbReference type="PRINTS" id="PR01607">
    <property type="entry name" value="APYRASEFAMLY"/>
</dbReference>
<evidence type="ECO:0000256" key="7">
    <source>
        <dbReference type="ARBA" id="ARBA00022729"/>
    </source>
</evidence>
<dbReference type="GO" id="GO:0046872">
    <property type="term" value="F:metal ion binding"/>
    <property type="evidence" value="ECO:0007669"/>
    <property type="project" value="UniProtKB-KW"/>
</dbReference>
<keyword evidence="9 11" id="KW-0378">Hydrolase</keyword>
<organism evidence="14 15">
    <name type="scientific">Streptomyces noursei</name>
    <name type="common">Streptomyces albulus</name>
    <dbReference type="NCBI Taxonomy" id="1971"/>
    <lineage>
        <taxon>Bacteria</taxon>
        <taxon>Bacillati</taxon>
        <taxon>Actinomycetota</taxon>
        <taxon>Actinomycetes</taxon>
        <taxon>Kitasatosporales</taxon>
        <taxon>Streptomycetaceae</taxon>
        <taxon>Streptomyces</taxon>
    </lineage>
</organism>
<dbReference type="Pfam" id="PF02872">
    <property type="entry name" value="5_nucleotid_C"/>
    <property type="match status" value="1"/>
</dbReference>
<keyword evidence="7 11" id="KW-0732">Signal</keyword>
<dbReference type="Gene3D" id="3.60.21.10">
    <property type="match status" value="1"/>
</dbReference>
<dbReference type="GO" id="GO:0008663">
    <property type="term" value="F:2',3'-cyclic-nucleotide 2'-phosphodiesterase activity"/>
    <property type="evidence" value="ECO:0007669"/>
    <property type="project" value="UniProtKB-EC"/>
</dbReference>
<dbReference type="SUPFAM" id="SSF55816">
    <property type="entry name" value="5'-nucleotidase (syn. UDP-sugar hydrolase), C-terminal domain"/>
    <property type="match status" value="1"/>
</dbReference>
<evidence type="ECO:0000256" key="8">
    <source>
        <dbReference type="ARBA" id="ARBA00022741"/>
    </source>
</evidence>
<comment type="catalytic activity">
    <reaction evidence="1">
        <text>a ribonucleoside 3'-phosphate + H2O = a ribonucleoside + phosphate</text>
        <dbReference type="Rhea" id="RHEA:10144"/>
        <dbReference type="ChEBI" id="CHEBI:13197"/>
        <dbReference type="ChEBI" id="CHEBI:15377"/>
        <dbReference type="ChEBI" id="CHEBI:18254"/>
        <dbReference type="ChEBI" id="CHEBI:43474"/>
        <dbReference type="EC" id="3.1.3.6"/>
    </reaction>
</comment>
<dbReference type="PANTHER" id="PTHR11575">
    <property type="entry name" value="5'-NUCLEOTIDASE-RELATED"/>
    <property type="match status" value="1"/>
</dbReference>
<evidence type="ECO:0000256" key="4">
    <source>
        <dbReference type="ARBA" id="ARBA00004196"/>
    </source>
</evidence>
<evidence type="ECO:0000256" key="11">
    <source>
        <dbReference type="RuleBase" id="RU362119"/>
    </source>
</evidence>
<keyword evidence="8 11" id="KW-0547">Nucleotide-binding</keyword>
<evidence type="ECO:0000256" key="3">
    <source>
        <dbReference type="ARBA" id="ARBA00001968"/>
    </source>
</evidence>
<comment type="subcellular location">
    <subcellularLocation>
        <location evidence="4">Cell envelope</location>
    </subcellularLocation>
</comment>
<comment type="similarity">
    <text evidence="5 11">Belongs to the 5'-nucleotidase family.</text>
</comment>
<evidence type="ECO:0000313" key="14">
    <source>
        <dbReference type="EMBL" id="GCB90633.1"/>
    </source>
</evidence>
<comment type="catalytic activity">
    <reaction evidence="2">
        <text>a nucleoside 2',3'-cyclic phosphate + H2O = a nucleoside 3'-phosphate + H(+)</text>
        <dbReference type="Rhea" id="RHEA:19621"/>
        <dbReference type="ChEBI" id="CHEBI:15377"/>
        <dbReference type="ChEBI" id="CHEBI:15378"/>
        <dbReference type="ChEBI" id="CHEBI:66949"/>
        <dbReference type="ChEBI" id="CHEBI:66954"/>
        <dbReference type="EC" id="3.1.4.16"/>
    </reaction>
</comment>
<proteinExistence type="inferred from homology"/>
<evidence type="ECO:0000259" key="12">
    <source>
        <dbReference type="Pfam" id="PF00149"/>
    </source>
</evidence>
<feature type="domain" description="Calcineurin-like phosphoesterase" evidence="12">
    <location>
        <begin position="55"/>
        <end position="301"/>
    </location>
</feature>
<feature type="domain" description="5'-Nucleotidase C-terminal" evidence="13">
    <location>
        <begin position="382"/>
        <end position="562"/>
    </location>
</feature>
<feature type="signal peptide" evidence="11">
    <location>
        <begin position="1"/>
        <end position="31"/>
    </location>
</feature>
<comment type="cofactor">
    <cofactor evidence="3">
        <name>a divalent metal cation</name>
        <dbReference type="ChEBI" id="CHEBI:60240"/>
    </cofactor>
</comment>
<evidence type="ECO:0000259" key="13">
    <source>
        <dbReference type="Pfam" id="PF02872"/>
    </source>
</evidence>
<dbReference type="InterPro" id="IPR004843">
    <property type="entry name" value="Calcineurin-like_PHP"/>
</dbReference>
<comment type="caution">
    <text evidence="14">The sequence shown here is derived from an EMBL/GenBank/DDBJ whole genome shotgun (WGS) entry which is preliminary data.</text>
</comment>
<dbReference type="PROSITE" id="PS00786">
    <property type="entry name" value="5_NUCLEOTIDASE_2"/>
    <property type="match status" value="1"/>
</dbReference>
<dbReference type="InterPro" id="IPR041827">
    <property type="entry name" value="CpdB_N"/>
</dbReference>